<keyword evidence="1" id="KW-0732">Signal</keyword>
<dbReference type="HOGENOM" id="CLU_2209503_0_0_1"/>
<feature type="chain" id="PRO_5001702757" description="Secreted protein" evidence="1">
    <location>
        <begin position="25"/>
        <end position="107"/>
    </location>
</feature>
<evidence type="ECO:0000313" key="2">
    <source>
        <dbReference type="EMBL" id="KEQ90010.1"/>
    </source>
</evidence>
<dbReference type="EMBL" id="KL584974">
    <property type="protein sequence ID" value="KEQ90010.1"/>
    <property type="molecule type" value="Genomic_DNA"/>
</dbReference>
<dbReference type="AlphaFoldDB" id="A0A074XWY4"/>
<organism evidence="2 3">
    <name type="scientific">Aureobasidium pullulans EXF-150</name>
    <dbReference type="NCBI Taxonomy" id="1043002"/>
    <lineage>
        <taxon>Eukaryota</taxon>
        <taxon>Fungi</taxon>
        <taxon>Dikarya</taxon>
        <taxon>Ascomycota</taxon>
        <taxon>Pezizomycotina</taxon>
        <taxon>Dothideomycetes</taxon>
        <taxon>Dothideomycetidae</taxon>
        <taxon>Dothideales</taxon>
        <taxon>Saccotheciaceae</taxon>
        <taxon>Aureobasidium</taxon>
    </lineage>
</organism>
<keyword evidence="3" id="KW-1185">Reference proteome</keyword>
<dbReference type="Proteomes" id="UP000030706">
    <property type="component" value="Unassembled WGS sequence"/>
</dbReference>
<evidence type="ECO:0000313" key="3">
    <source>
        <dbReference type="Proteomes" id="UP000030706"/>
    </source>
</evidence>
<name>A0A074XWY4_AURPU</name>
<sequence>MTGFWSSLFVVKCITACCYDKIFADFPAHGFKENRLACNVQSKLTRTAKVDFHAAHDTTAKLRKCTNKDTLMRAMEKRFKTCNAHAESKGKDLCLQRTFSAACLVHL</sequence>
<accession>A0A074XWY4</accession>
<evidence type="ECO:0000256" key="1">
    <source>
        <dbReference type="SAM" id="SignalP"/>
    </source>
</evidence>
<feature type="signal peptide" evidence="1">
    <location>
        <begin position="1"/>
        <end position="24"/>
    </location>
</feature>
<gene>
    <name evidence="2" type="ORF">M438DRAFT_18467</name>
</gene>
<proteinExistence type="predicted"/>
<dbReference type="GeneID" id="40741520"/>
<evidence type="ECO:0008006" key="4">
    <source>
        <dbReference type="Google" id="ProtNLM"/>
    </source>
</evidence>
<protein>
    <recommendedName>
        <fullName evidence="4">Secreted protein</fullName>
    </recommendedName>
</protein>
<dbReference type="RefSeq" id="XP_029766197.1">
    <property type="nucleotide sequence ID" value="XM_029899214.1"/>
</dbReference>
<reference evidence="2 3" key="1">
    <citation type="journal article" date="2014" name="BMC Genomics">
        <title>Genome sequencing of four Aureobasidium pullulans varieties: biotechnological potential, stress tolerance, and description of new species.</title>
        <authorList>
            <person name="Gostin Ar C."/>
            <person name="Ohm R.A."/>
            <person name="Kogej T."/>
            <person name="Sonjak S."/>
            <person name="Turk M."/>
            <person name="Zajc J."/>
            <person name="Zalar P."/>
            <person name="Grube M."/>
            <person name="Sun H."/>
            <person name="Han J."/>
            <person name="Sharma A."/>
            <person name="Chiniquy J."/>
            <person name="Ngan C.Y."/>
            <person name="Lipzen A."/>
            <person name="Barry K."/>
            <person name="Grigoriev I.V."/>
            <person name="Gunde-Cimerman N."/>
        </authorList>
    </citation>
    <scope>NUCLEOTIDE SEQUENCE [LARGE SCALE GENOMIC DNA]</scope>
    <source>
        <strain evidence="2 3">EXF-150</strain>
    </source>
</reference>